<feature type="domain" description="TcaA second" evidence="3">
    <location>
        <begin position="64"/>
        <end position="169"/>
    </location>
</feature>
<reference evidence="6 7" key="1">
    <citation type="submission" date="2020-01" db="EMBL/GenBank/DDBJ databases">
        <authorList>
            <person name="Gulvik C.A."/>
            <person name="Batra D.G."/>
        </authorList>
    </citation>
    <scope>NUCLEOTIDE SEQUENCE [LARGE SCALE GENOMIC DNA]</scope>
    <source>
        <strain evidence="6 7">W9323</strain>
    </source>
</reference>
<protein>
    <submittedName>
        <fullName evidence="6">Uncharacterized protein</fullName>
    </submittedName>
</protein>
<feature type="domain" description="YvbJ-like NTF2-like" evidence="5">
    <location>
        <begin position="334"/>
        <end position="456"/>
    </location>
</feature>
<keyword evidence="2" id="KW-0812">Transmembrane</keyword>
<evidence type="ECO:0000259" key="4">
    <source>
        <dbReference type="Pfam" id="PF22820"/>
    </source>
</evidence>
<feature type="compositionally biased region" description="Basic and acidic residues" evidence="1">
    <location>
        <begin position="1"/>
        <end position="16"/>
    </location>
</feature>
<sequence length="483" mass="55245">MSNSEPKEPEKSKQESQEDSQWKTLLQNLSPLIVKHKKKLIIAGSALVGCLLLILLFTSGQTDPEELVHQFEMAVVTGDVDKVKGLVEPDDGLELEDKYLKQFIDHAQTEPEYHDSLMWLLNAQAAHYAQSESVLQYGTDAMTTAELKKAGDYYVKENKRTLLPDTYSIGIRPYYITLETNKPKAKLKVDDEHVFETTKKKQEYRYGPVMPGIYLTQASRKYEYADLSTKEKVTLFGHHSRKVPAHLNLHEETVKIDSSFGHVTLFINGKKVGKAKDHETFGPLTKDGSIKIHGEADFPWGKAKSSPTAVDEETDTIDITPDPFSSDKAEKQAIQVVNQYVKERVAAYKKLDASLFTVLDDNAKKSETEAIKSMKEYEKTYLGTALGTRIDFSYTEFNKNDETDRYEVKVPVEFHVKEVTRGKYFGSDDPMEEEFKEMTLTLTYQEKQKKWLVSEVKDRYTTIDYWSDDNIMKGKRVKKSTFN</sequence>
<feature type="region of interest" description="Disordered" evidence="1">
    <location>
        <begin position="302"/>
        <end position="324"/>
    </location>
</feature>
<dbReference type="InterPro" id="IPR054530">
    <property type="entry name" value="TcaA_4th"/>
</dbReference>
<gene>
    <name evidence="6" type="ORF">GXN76_04670</name>
</gene>
<keyword evidence="7" id="KW-1185">Reference proteome</keyword>
<dbReference type="EMBL" id="CP048104">
    <property type="protein sequence ID" value="QKG83838.1"/>
    <property type="molecule type" value="Genomic_DNA"/>
</dbReference>
<evidence type="ECO:0000256" key="1">
    <source>
        <dbReference type="SAM" id="MobiDB-lite"/>
    </source>
</evidence>
<accession>A0A7D4CL53</accession>
<dbReference type="PANTHER" id="PTHR40038">
    <property type="entry name" value="MEMBRANE-ASSOCIATED PROTEIN TCAA"/>
    <property type="match status" value="1"/>
</dbReference>
<dbReference type="InterPro" id="IPR054529">
    <property type="entry name" value="TcaA_2nd"/>
</dbReference>
<dbReference type="Pfam" id="PF22813">
    <property type="entry name" value="TcaA_2nd"/>
    <property type="match status" value="1"/>
</dbReference>
<evidence type="ECO:0000259" key="3">
    <source>
        <dbReference type="Pfam" id="PF22813"/>
    </source>
</evidence>
<proteinExistence type="predicted"/>
<dbReference type="PANTHER" id="PTHR40038:SF1">
    <property type="entry name" value="MEMBRANE-ASSOCIATED PROTEIN TCAA"/>
    <property type="match status" value="1"/>
</dbReference>
<evidence type="ECO:0000259" key="5">
    <source>
        <dbReference type="Pfam" id="PF25155"/>
    </source>
</evidence>
<dbReference type="AlphaFoldDB" id="A0A7D4CL53"/>
<keyword evidence="2" id="KW-1133">Transmembrane helix</keyword>
<feature type="region of interest" description="Disordered" evidence="1">
    <location>
        <begin position="1"/>
        <end position="20"/>
    </location>
</feature>
<dbReference type="InterPro" id="IPR056902">
    <property type="entry name" value="NTF2_YvbJ"/>
</dbReference>
<dbReference type="Proteomes" id="UP000503088">
    <property type="component" value="Chromosome"/>
</dbReference>
<organism evidence="6 7">
    <name type="scientific">Kroppenstedtia pulmonis</name>
    <dbReference type="NCBI Taxonomy" id="1380685"/>
    <lineage>
        <taxon>Bacteria</taxon>
        <taxon>Bacillati</taxon>
        <taxon>Bacillota</taxon>
        <taxon>Bacilli</taxon>
        <taxon>Bacillales</taxon>
        <taxon>Thermoactinomycetaceae</taxon>
        <taxon>Kroppenstedtia</taxon>
    </lineage>
</organism>
<evidence type="ECO:0000313" key="6">
    <source>
        <dbReference type="EMBL" id="QKG83838.1"/>
    </source>
</evidence>
<dbReference type="Pfam" id="PF22820">
    <property type="entry name" value="TcaA_3rd_4th"/>
    <property type="match status" value="1"/>
</dbReference>
<name>A0A7D4CL53_9BACL</name>
<dbReference type="GO" id="GO:0005886">
    <property type="term" value="C:plasma membrane"/>
    <property type="evidence" value="ECO:0007669"/>
    <property type="project" value="UniProtKB-SubCell"/>
</dbReference>
<evidence type="ECO:0000256" key="2">
    <source>
        <dbReference type="SAM" id="Phobius"/>
    </source>
</evidence>
<dbReference type="Pfam" id="PF25155">
    <property type="entry name" value="NTF2_YvbJ"/>
    <property type="match status" value="1"/>
</dbReference>
<feature type="transmembrane region" description="Helical" evidence="2">
    <location>
        <begin position="40"/>
        <end position="58"/>
    </location>
</feature>
<evidence type="ECO:0000313" key="7">
    <source>
        <dbReference type="Proteomes" id="UP000503088"/>
    </source>
</evidence>
<keyword evidence="2" id="KW-0472">Membrane</keyword>
<dbReference type="RefSeq" id="WP_173220954.1">
    <property type="nucleotide sequence ID" value="NZ_CP048104.1"/>
</dbReference>
<feature type="domain" description="TcaA 4th" evidence="4">
    <location>
        <begin position="251"/>
        <end position="320"/>
    </location>
</feature>
<dbReference type="KEGG" id="kpul:GXN76_04670"/>